<dbReference type="InterPro" id="IPR016024">
    <property type="entry name" value="ARM-type_fold"/>
</dbReference>
<feature type="compositionally biased region" description="Basic and acidic residues" evidence="1">
    <location>
        <begin position="843"/>
        <end position="853"/>
    </location>
</feature>
<dbReference type="Gene3D" id="2.30.30.140">
    <property type="match status" value="1"/>
</dbReference>
<dbReference type="Pfam" id="PF00567">
    <property type="entry name" value="TUDOR"/>
    <property type="match status" value="1"/>
</dbReference>
<dbReference type="SUPFAM" id="SSF63748">
    <property type="entry name" value="Tudor/PWWP/MBT"/>
    <property type="match status" value="1"/>
</dbReference>
<evidence type="ECO:0000259" key="3">
    <source>
        <dbReference type="Pfam" id="PF04326"/>
    </source>
</evidence>
<protein>
    <recommendedName>
        <fullName evidence="6">Schlafen AlbA-2 domain-containing protein</fullName>
    </recommendedName>
</protein>
<sequence length="912" mass="102046">MSNQNYIDTIAALKAIIVESLKNPGKRKEFVSEGSVELIIGLCDIRSIPWSLGVYCAAALRILAHDDSRVKAKIVGQGGLGNILKMCEPKTQSDDIDTIEDVHWRYLAHEQAAAVLHTLSYQNPTIQSEMVSCGTIKHLVKLCDMFDPMGCHSNCCYSVYQCSKDANQLLQDLTFQKKLVGKVKELSLDALREKAVNLVRTGLVSGSTEVNKIYSIDLYDTTTDYQDIRISDELINSQLMWPDMTMSNGDDSEDQGKYVKHKDGERWADICVTEVIDACHFWAHVGGKLVVEKVEVINRKLLSQVKIALTCIPEPGTFVCVSEIVGGHKDSYRAQVLSTEHAADGSFRAHVFAVDNGFTTKVSGNCLYVLPEELLDIAPQATLCCLSGIQAPPKNAEVLEHVAGVLRNLTQENNSHRLYVAAQSGLELLIKLCTIPNRNVCKQAAGAIVNLAMNTKVQVRIGFLGGIQVLLDVCRRFQHDEEILLLAIGGIQNLVRDSYVNRCRLADSDGLIILGQLYFACESDAVKERCLEAIKNLLGNSITTFENGILEVNEISVPVRRSYDARSVIDEKKKFSSSVSDDEAPFRRRRRRRRLRKGEVEPKPTLVALSRESGKKSSTGESDGVTDNEYSYTDDDTDGERLVTANKPPPVTRSADDTDVDIERYYVRGYHVPFSEDDLHDFRPQSNIHNVSSRVVERSLCAFLNSGKCGTVYLGIRKDGVVCGVNVGRKERDQLRLGVDECMDRFNPSVKHHIYEVHFIPVVRSDSPTTRVQVEERFVVEIKIVNCPGLVYMTPNGKCYFRQKSRNEEFTTQEVREKTIKEQETLYNAEMNSLRMELEEMKRQLHEKSKSTEKASTLITPRGSDLSLTRDEKQEYRNGESSSRIPGRAVIADSPVEPNLDDMQDPANCVIS</sequence>
<dbReference type="EMBL" id="CALNXK010000187">
    <property type="protein sequence ID" value="CAH3174086.1"/>
    <property type="molecule type" value="Genomic_DNA"/>
</dbReference>
<dbReference type="InterPro" id="IPR011989">
    <property type="entry name" value="ARM-like"/>
</dbReference>
<dbReference type="InterPro" id="IPR002999">
    <property type="entry name" value="Tudor"/>
</dbReference>
<evidence type="ECO:0000313" key="5">
    <source>
        <dbReference type="Proteomes" id="UP001159405"/>
    </source>
</evidence>
<feature type="region of interest" description="Disordered" evidence="1">
    <location>
        <begin position="843"/>
        <end position="912"/>
    </location>
</feature>
<dbReference type="PANTHER" id="PTHR12155">
    <property type="entry name" value="SCHLAFEN"/>
    <property type="match status" value="1"/>
</dbReference>
<proteinExistence type="predicted"/>
<dbReference type="InterPro" id="IPR000225">
    <property type="entry name" value="Armadillo"/>
</dbReference>
<evidence type="ECO:0000256" key="1">
    <source>
        <dbReference type="SAM" id="MobiDB-lite"/>
    </source>
</evidence>
<organism evidence="4 5">
    <name type="scientific">Porites lobata</name>
    <dbReference type="NCBI Taxonomy" id="104759"/>
    <lineage>
        <taxon>Eukaryota</taxon>
        <taxon>Metazoa</taxon>
        <taxon>Cnidaria</taxon>
        <taxon>Anthozoa</taxon>
        <taxon>Hexacorallia</taxon>
        <taxon>Scleractinia</taxon>
        <taxon>Fungiina</taxon>
        <taxon>Poritidae</taxon>
        <taxon>Porites</taxon>
    </lineage>
</organism>
<dbReference type="InterPro" id="IPR038461">
    <property type="entry name" value="Schlafen_AlbA_2_dom_sf"/>
</dbReference>
<name>A0ABN8R5L4_9CNID</name>
<accession>A0ABN8R5L4</accession>
<gene>
    <name evidence="4" type="ORF">PLOB_00014565</name>
</gene>
<comment type="caution">
    <text evidence="4">The sequence shown here is derived from an EMBL/GenBank/DDBJ whole genome shotgun (WGS) entry which is preliminary data.</text>
</comment>
<dbReference type="Proteomes" id="UP001159405">
    <property type="component" value="Unassembled WGS sequence"/>
</dbReference>
<feature type="compositionally biased region" description="Basic and acidic residues" evidence="1">
    <location>
        <begin position="868"/>
        <end position="878"/>
    </location>
</feature>
<dbReference type="InterPro" id="IPR007421">
    <property type="entry name" value="Schlafen_AlbA_2_dom"/>
</dbReference>
<dbReference type="Pfam" id="PF00514">
    <property type="entry name" value="Arm"/>
    <property type="match status" value="1"/>
</dbReference>
<keyword evidence="5" id="KW-1185">Reference proteome</keyword>
<feature type="compositionally biased region" description="Basic residues" evidence="1">
    <location>
        <begin position="587"/>
        <end position="596"/>
    </location>
</feature>
<feature type="domain" description="Schlafen AlbA-2" evidence="3">
    <location>
        <begin position="677"/>
        <end position="810"/>
    </location>
</feature>
<evidence type="ECO:0008006" key="6">
    <source>
        <dbReference type="Google" id="ProtNLM"/>
    </source>
</evidence>
<evidence type="ECO:0000259" key="2">
    <source>
        <dbReference type="Pfam" id="PF00567"/>
    </source>
</evidence>
<feature type="region of interest" description="Disordered" evidence="1">
    <location>
        <begin position="580"/>
        <end position="656"/>
    </location>
</feature>
<evidence type="ECO:0000313" key="4">
    <source>
        <dbReference type="EMBL" id="CAH3174086.1"/>
    </source>
</evidence>
<feature type="domain" description="Tudor" evidence="2">
    <location>
        <begin position="269"/>
        <end position="388"/>
    </location>
</feature>
<dbReference type="SUPFAM" id="SSF48371">
    <property type="entry name" value="ARM repeat"/>
    <property type="match status" value="1"/>
</dbReference>
<reference evidence="4 5" key="1">
    <citation type="submission" date="2022-05" db="EMBL/GenBank/DDBJ databases">
        <authorList>
            <consortium name="Genoscope - CEA"/>
            <person name="William W."/>
        </authorList>
    </citation>
    <scope>NUCLEOTIDE SEQUENCE [LARGE SCALE GENOMIC DNA]</scope>
</reference>
<dbReference type="Gene3D" id="1.25.10.10">
    <property type="entry name" value="Leucine-rich Repeat Variant"/>
    <property type="match status" value="2"/>
</dbReference>
<dbReference type="PANTHER" id="PTHR12155:SF41">
    <property type="entry name" value="SCHLAFEN ALBA-2 DOMAIN-CONTAINING PROTEIN"/>
    <property type="match status" value="1"/>
</dbReference>
<dbReference type="InterPro" id="IPR029684">
    <property type="entry name" value="Schlafen"/>
</dbReference>
<dbReference type="Gene3D" id="3.30.950.30">
    <property type="entry name" value="Schlafen, AAA domain"/>
    <property type="match status" value="1"/>
</dbReference>
<dbReference type="Pfam" id="PF04326">
    <property type="entry name" value="SLFN_AlbA_2"/>
    <property type="match status" value="1"/>
</dbReference>